<dbReference type="InterPro" id="IPR011650">
    <property type="entry name" value="Peptidase_M20_dimer"/>
</dbReference>
<dbReference type="PANTHER" id="PTHR11014:SF63">
    <property type="entry name" value="METALLOPEPTIDASE, PUTATIVE (AFU_ORTHOLOGUE AFUA_6G09600)-RELATED"/>
    <property type="match status" value="1"/>
</dbReference>
<keyword evidence="1" id="KW-0378">Hydrolase</keyword>
<dbReference type="Pfam" id="PF07687">
    <property type="entry name" value="M20_dimer"/>
    <property type="match status" value="1"/>
</dbReference>
<dbReference type="Gene3D" id="3.40.630.10">
    <property type="entry name" value="Zn peptidases"/>
    <property type="match status" value="1"/>
</dbReference>
<dbReference type="InterPro" id="IPR036264">
    <property type="entry name" value="Bact_exopeptidase_dim_dom"/>
</dbReference>
<comment type="caution">
    <text evidence="3">The sequence shown here is derived from an EMBL/GenBank/DDBJ whole genome shotgun (WGS) entry which is preliminary data.</text>
</comment>
<dbReference type="Proteomes" id="UP001524642">
    <property type="component" value="Unassembled WGS sequence"/>
</dbReference>
<dbReference type="InterPro" id="IPR002933">
    <property type="entry name" value="Peptidase_M20"/>
</dbReference>
<evidence type="ECO:0000259" key="2">
    <source>
        <dbReference type="Pfam" id="PF07687"/>
    </source>
</evidence>
<dbReference type="PANTHER" id="PTHR11014">
    <property type="entry name" value="PEPTIDASE M20 FAMILY MEMBER"/>
    <property type="match status" value="1"/>
</dbReference>
<dbReference type="RefSeq" id="WP_257714340.1">
    <property type="nucleotide sequence ID" value="NZ_JANJOU010000001.1"/>
</dbReference>
<dbReference type="EMBL" id="JANJOU010000001">
    <property type="protein sequence ID" value="MCR0980661.1"/>
    <property type="molecule type" value="Genomic_DNA"/>
</dbReference>
<dbReference type="Pfam" id="PF01546">
    <property type="entry name" value="Peptidase_M20"/>
    <property type="match status" value="1"/>
</dbReference>
<dbReference type="SUPFAM" id="SSF55031">
    <property type="entry name" value="Bacterial exopeptidase dimerisation domain"/>
    <property type="match status" value="1"/>
</dbReference>
<dbReference type="InterPro" id="IPR017439">
    <property type="entry name" value="Amidohydrolase"/>
</dbReference>
<keyword evidence="4" id="KW-1185">Reference proteome</keyword>
<proteinExistence type="predicted"/>
<evidence type="ECO:0000313" key="3">
    <source>
        <dbReference type="EMBL" id="MCR0980661.1"/>
    </source>
</evidence>
<dbReference type="PIRSF" id="PIRSF005962">
    <property type="entry name" value="Pept_M20D_amidohydro"/>
    <property type="match status" value="1"/>
</dbReference>
<dbReference type="NCBIfam" id="TIGR01891">
    <property type="entry name" value="amidohydrolases"/>
    <property type="match status" value="1"/>
</dbReference>
<feature type="domain" description="Peptidase M20 dimerisation" evidence="2">
    <location>
        <begin position="188"/>
        <end position="284"/>
    </location>
</feature>
<evidence type="ECO:0000313" key="4">
    <source>
        <dbReference type="Proteomes" id="UP001524642"/>
    </source>
</evidence>
<evidence type="ECO:0000256" key="1">
    <source>
        <dbReference type="ARBA" id="ARBA00022801"/>
    </source>
</evidence>
<name>A0ABT1WXU1_9PROT</name>
<organism evidence="3 4">
    <name type="scientific">Roseomonas populi</name>
    <dbReference type="NCBI Taxonomy" id="3121582"/>
    <lineage>
        <taxon>Bacteria</taxon>
        <taxon>Pseudomonadati</taxon>
        <taxon>Pseudomonadota</taxon>
        <taxon>Alphaproteobacteria</taxon>
        <taxon>Acetobacterales</taxon>
        <taxon>Roseomonadaceae</taxon>
        <taxon>Roseomonas</taxon>
    </lineage>
</organism>
<dbReference type="SUPFAM" id="SSF53187">
    <property type="entry name" value="Zn-dependent exopeptidases"/>
    <property type="match status" value="1"/>
</dbReference>
<protein>
    <submittedName>
        <fullName evidence="3">M20 family metallopeptidase</fullName>
    </submittedName>
</protein>
<gene>
    <name evidence="3" type="ORF">NRP21_01200</name>
</gene>
<accession>A0ABT1WXU1</accession>
<sequence length="399" mass="41380">MDDTARAAIKALQPELTAIRRDIHAHPEMGMEEVRTSKLVADTLRGWGLEVTEGVGKFGVVATLKGRLPGQRAIGLRADMDALAIEEATGLAHASTTKGTMHACGHDGHTTMLLGAARHLSQNPDFGGTVQFIFQPAEEGRGGAKAMLADGLFERFPVDAVYGLHNEPGLPVGQFATRTGPALAAADRFTVTFRGTGGHGGAAAHLSTDVTVLQAQFILALQTIVSRNIAAVDTAVVSVGAIHGGSMESLNVMPAELVLGGTARSYTPAVRDTIERRMGELAQALASAFGCSAEVSYRRGTSPLFNHAEQTEVAKAAAGALVGAGAVEGDAPLVLGAEDFSQMLEARPGAFMFMGNGGGGATSEGLHTPNYDFNDEAIPYGVGYWVSVVEQELGSVGAS</sequence>
<dbReference type="CDD" id="cd05666">
    <property type="entry name" value="M20_Acy1-like"/>
    <property type="match status" value="1"/>
</dbReference>
<dbReference type="Gene3D" id="3.30.70.360">
    <property type="match status" value="1"/>
</dbReference>
<reference evidence="3 4" key="1">
    <citation type="submission" date="2022-06" db="EMBL/GenBank/DDBJ databases">
        <title>Roseomonas CN29.</title>
        <authorList>
            <person name="Cheng Y."/>
            <person name="He X."/>
        </authorList>
    </citation>
    <scope>NUCLEOTIDE SEQUENCE [LARGE SCALE GENOMIC DNA]</scope>
    <source>
        <strain evidence="3 4">CN29</strain>
    </source>
</reference>